<dbReference type="Proteomes" id="UP001433268">
    <property type="component" value="Unassembled WGS sequence"/>
</dbReference>
<evidence type="ECO:0000256" key="1">
    <source>
        <dbReference type="SAM" id="MobiDB-lite"/>
    </source>
</evidence>
<evidence type="ECO:0000313" key="3">
    <source>
        <dbReference type="Proteomes" id="UP001433268"/>
    </source>
</evidence>
<dbReference type="EMBL" id="JAQQWN010000008">
    <property type="protein sequence ID" value="KAK8071243.1"/>
    <property type="molecule type" value="Genomic_DNA"/>
</dbReference>
<proteinExistence type="predicted"/>
<gene>
    <name evidence="2" type="ORF">PG997_011446</name>
</gene>
<sequence>MSGNNNNNNNNSNPPPPPGAFSGQQIQNLFSQAMQSTGPNAGGTGLGFGSSVHEDARRQGFQMGASQDPVSQVSVRRQDPTPQ</sequence>
<feature type="region of interest" description="Disordered" evidence="1">
    <location>
        <begin position="1"/>
        <end position="83"/>
    </location>
</feature>
<keyword evidence="3" id="KW-1185">Reference proteome</keyword>
<dbReference type="GeneID" id="92048821"/>
<protein>
    <submittedName>
        <fullName evidence="2">Uncharacterized protein</fullName>
    </submittedName>
</protein>
<feature type="compositionally biased region" description="Polar residues" evidence="1">
    <location>
        <begin position="64"/>
        <end position="75"/>
    </location>
</feature>
<dbReference type="RefSeq" id="XP_066665051.1">
    <property type="nucleotide sequence ID" value="XM_066815761.1"/>
</dbReference>
<accession>A0ABR1VJ47</accession>
<organism evidence="2 3">
    <name type="scientific">Apiospora hydei</name>
    <dbReference type="NCBI Taxonomy" id="1337664"/>
    <lineage>
        <taxon>Eukaryota</taxon>
        <taxon>Fungi</taxon>
        <taxon>Dikarya</taxon>
        <taxon>Ascomycota</taxon>
        <taxon>Pezizomycotina</taxon>
        <taxon>Sordariomycetes</taxon>
        <taxon>Xylariomycetidae</taxon>
        <taxon>Amphisphaeriales</taxon>
        <taxon>Apiosporaceae</taxon>
        <taxon>Apiospora</taxon>
    </lineage>
</organism>
<comment type="caution">
    <text evidence="2">The sequence shown here is derived from an EMBL/GenBank/DDBJ whole genome shotgun (WGS) entry which is preliminary data.</text>
</comment>
<reference evidence="2 3" key="1">
    <citation type="submission" date="2023-01" db="EMBL/GenBank/DDBJ databases">
        <title>Analysis of 21 Apiospora genomes using comparative genomics revels a genus with tremendous synthesis potential of carbohydrate active enzymes and secondary metabolites.</title>
        <authorList>
            <person name="Sorensen T."/>
        </authorList>
    </citation>
    <scope>NUCLEOTIDE SEQUENCE [LARGE SCALE GENOMIC DNA]</scope>
    <source>
        <strain evidence="2 3">CBS 114990</strain>
    </source>
</reference>
<evidence type="ECO:0000313" key="2">
    <source>
        <dbReference type="EMBL" id="KAK8071243.1"/>
    </source>
</evidence>
<feature type="compositionally biased region" description="Polar residues" evidence="1">
    <location>
        <begin position="22"/>
        <end position="39"/>
    </location>
</feature>
<feature type="compositionally biased region" description="Low complexity" evidence="1">
    <location>
        <begin position="1"/>
        <end position="12"/>
    </location>
</feature>
<name>A0ABR1VJ47_9PEZI</name>